<evidence type="ECO:0000259" key="1">
    <source>
        <dbReference type="Pfam" id="PF07727"/>
    </source>
</evidence>
<dbReference type="Pfam" id="PF07727">
    <property type="entry name" value="RVT_2"/>
    <property type="match status" value="1"/>
</dbReference>
<evidence type="ECO:0000313" key="2">
    <source>
        <dbReference type="EMBL" id="KAL0293839.1"/>
    </source>
</evidence>
<organism evidence="2">
    <name type="scientific">Sesamum angustifolium</name>
    <dbReference type="NCBI Taxonomy" id="2727405"/>
    <lineage>
        <taxon>Eukaryota</taxon>
        <taxon>Viridiplantae</taxon>
        <taxon>Streptophyta</taxon>
        <taxon>Embryophyta</taxon>
        <taxon>Tracheophyta</taxon>
        <taxon>Spermatophyta</taxon>
        <taxon>Magnoliopsida</taxon>
        <taxon>eudicotyledons</taxon>
        <taxon>Gunneridae</taxon>
        <taxon>Pentapetalae</taxon>
        <taxon>asterids</taxon>
        <taxon>lamiids</taxon>
        <taxon>Lamiales</taxon>
        <taxon>Pedaliaceae</taxon>
        <taxon>Sesamum</taxon>
    </lineage>
</organism>
<dbReference type="AlphaFoldDB" id="A0AAW2JHE0"/>
<feature type="domain" description="Reverse transcriptase Ty1/copia-type" evidence="1">
    <location>
        <begin position="39"/>
        <end position="83"/>
    </location>
</feature>
<comment type="caution">
    <text evidence="2">The sequence shown here is derived from an EMBL/GenBank/DDBJ whole genome shotgun (WGS) entry which is preliminary data.</text>
</comment>
<proteinExistence type="predicted"/>
<reference evidence="2" key="2">
    <citation type="journal article" date="2024" name="Plant">
        <title>Genomic evolution and insights into agronomic trait innovations of Sesamum species.</title>
        <authorList>
            <person name="Miao H."/>
            <person name="Wang L."/>
            <person name="Qu L."/>
            <person name="Liu H."/>
            <person name="Sun Y."/>
            <person name="Le M."/>
            <person name="Wang Q."/>
            <person name="Wei S."/>
            <person name="Zheng Y."/>
            <person name="Lin W."/>
            <person name="Duan Y."/>
            <person name="Cao H."/>
            <person name="Xiong S."/>
            <person name="Wang X."/>
            <person name="Wei L."/>
            <person name="Li C."/>
            <person name="Ma Q."/>
            <person name="Ju M."/>
            <person name="Zhao R."/>
            <person name="Li G."/>
            <person name="Mu C."/>
            <person name="Tian Q."/>
            <person name="Mei H."/>
            <person name="Zhang T."/>
            <person name="Gao T."/>
            <person name="Zhang H."/>
        </authorList>
    </citation>
    <scope>NUCLEOTIDE SEQUENCE</scope>
    <source>
        <strain evidence="2">G01</strain>
    </source>
</reference>
<feature type="non-terminal residue" evidence="2">
    <location>
        <position position="154"/>
    </location>
</feature>
<dbReference type="InterPro" id="IPR013103">
    <property type="entry name" value="RVT_2"/>
</dbReference>
<accession>A0AAW2JHE0</accession>
<gene>
    <name evidence="2" type="ORF">Sangu_2521800</name>
</gene>
<protein>
    <recommendedName>
        <fullName evidence="1">Reverse transcriptase Ty1/copia-type domain-containing protein</fullName>
    </recommendedName>
</protein>
<sequence length="154" mass="17738">MFDRLIDNDPKTYGEAMSNINSRIWIKATKSEMDSMSSNNVWTLVDPPKGVKPGGYKWVYKRKLGADGEVTTFKARLVAKGWTCKWLPLTSLLKKRYIWISRRVSHLLEKSRRFAIQMSIMVSNKLPGTGISVLMRSYEVMISSRVNLTLVYTR</sequence>
<dbReference type="EMBL" id="JACGWK010000960">
    <property type="protein sequence ID" value="KAL0293839.1"/>
    <property type="molecule type" value="Genomic_DNA"/>
</dbReference>
<name>A0AAW2JHE0_9LAMI</name>
<reference evidence="2" key="1">
    <citation type="submission" date="2020-06" db="EMBL/GenBank/DDBJ databases">
        <authorList>
            <person name="Li T."/>
            <person name="Hu X."/>
            <person name="Zhang T."/>
            <person name="Song X."/>
            <person name="Zhang H."/>
            <person name="Dai N."/>
            <person name="Sheng W."/>
            <person name="Hou X."/>
            <person name="Wei L."/>
        </authorList>
    </citation>
    <scope>NUCLEOTIDE SEQUENCE</scope>
    <source>
        <strain evidence="2">G01</strain>
        <tissue evidence="2">Leaf</tissue>
    </source>
</reference>